<dbReference type="AlphaFoldDB" id="A0A939KIE8"/>
<dbReference type="PANTHER" id="PTHR35011:SF11">
    <property type="entry name" value="TRAP TRANSPORTER SMALL PERMEASE PROTEIN"/>
    <property type="match status" value="1"/>
</dbReference>
<comment type="subcellular location">
    <subcellularLocation>
        <location evidence="1">Cell inner membrane</location>
        <topology evidence="1">Multi-pass membrane protein</topology>
    </subcellularLocation>
</comment>
<accession>A0A939KIE8</accession>
<sequence>MVEKALDRMFHVINIINRLLLVTIFVIMWIVIFGRYFLSKTPVWGEELVLFSMLWVGMLSAAEALRNDLHIKITVMDRHLSDKVKNILEIIYDIIIIVICSALLYHGVQLTIQNVDISYMGLKISEAFAYAAMPVGYALFIIVKVEKYYRKFRKTEIAREAE</sequence>
<evidence type="ECO:0000256" key="6">
    <source>
        <dbReference type="ARBA" id="ARBA00022989"/>
    </source>
</evidence>
<dbReference type="PANTHER" id="PTHR35011">
    <property type="entry name" value="2,3-DIKETO-L-GULONATE TRAP TRANSPORTER SMALL PERMEASE PROTEIN YIAM"/>
    <property type="match status" value="1"/>
</dbReference>
<keyword evidence="6 9" id="KW-1133">Transmembrane helix</keyword>
<comment type="caution">
    <text evidence="11">The sequence shown here is derived from an EMBL/GenBank/DDBJ whole genome shotgun (WGS) entry which is preliminary data.</text>
</comment>
<proteinExistence type="inferred from homology"/>
<feature type="domain" description="Tripartite ATP-independent periplasmic transporters DctQ component" evidence="10">
    <location>
        <begin position="24"/>
        <end position="153"/>
    </location>
</feature>
<reference evidence="11" key="1">
    <citation type="submission" date="2021-03" db="EMBL/GenBank/DDBJ databases">
        <title>Proteiniclasticum marinus sp. nov., isolated from tidal flat sediment.</title>
        <authorList>
            <person name="Namirimu T."/>
            <person name="Yang J.-A."/>
            <person name="Yang S.-H."/>
            <person name="Kim Y.-J."/>
            <person name="Kwon K.K."/>
        </authorList>
    </citation>
    <scope>NUCLEOTIDE SEQUENCE</scope>
    <source>
        <strain evidence="11">SCR006</strain>
    </source>
</reference>
<evidence type="ECO:0000313" key="12">
    <source>
        <dbReference type="Proteomes" id="UP000664218"/>
    </source>
</evidence>
<dbReference type="Proteomes" id="UP000664218">
    <property type="component" value="Unassembled WGS sequence"/>
</dbReference>
<evidence type="ECO:0000256" key="4">
    <source>
        <dbReference type="ARBA" id="ARBA00022519"/>
    </source>
</evidence>
<dbReference type="Pfam" id="PF04290">
    <property type="entry name" value="DctQ"/>
    <property type="match status" value="1"/>
</dbReference>
<evidence type="ECO:0000313" key="11">
    <source>
        <dbReference type="EMBL" id="MBO1264073.1"/>
    </source>
</evidence>
<evidence type="ECO:0000259" key="10">
    <source>
        <dbReference type="Pfam" id="PF04290"/>
    </source>
</evidence>
<keyword evidence="12" id="KW-1185">Reference proteome</keyword>
<comment type="similarity">
    <text evidence="8">Belongs to the TRAP transporter small permease family.</text>
</comment>
<feature type="transmembrane region" description="Helical" evidence="9">
    <location>
        <begin position="48"/>
        <end position="65"/>
    </location>
</feature>
<organism evidence="11 12">
    <name type="scientific">Proteiniclasticum aestuarii</name>
    <dbReference type="NCBI Taxonomy" id="2817862"/>
    <lineage>
        <taxon>Bacteria</taxon>
        <taxon>Bacillati</taxon>
        <taxon>Bacillota</taxon>
        <taxon>Clostridia</taxon>
        <taxon>Eubacteriales</taxon>
        <taxon>Clostridiaceae</taxon>
        <taxon>Proteiniclasticum</taxon>
    </lineage>
</organism>
<gene>
    <name evidence="11" type="ORF">J3A84_03315</name>
</gene>
<feature type="transmembrane region" description="Helical" evidence="9">
    <location>
        <begin position="12"/>
        <end position="36"/>
    </location>
</feature>
<dbReference type="GO" id="GO:0015740">
    <property type="term" value="P:C4-dicarboxylate transport"/>
    <property type="evidence" value="ECO:0007669"/>
    <property type="project" value="TreeGrafter"/>
</dbReference>
<keyword evidence="7 9" id="KW-0472">Membrane</keyword>
<keyword evidence="3" id="KW-1003">Cell membrane</keyword>
<keyword evidence="4" id="KW-0997">Cell inner membrane</keyword>
<keyword evidence="2" id="KW-0813">Transport</keyword>
<dbReference type="EMBL" id="JAFNJU010000002">
    <property type="protein sequence ID" value="MBO1264073.1"/>
    <property type="molecule type" value="Genomic_DNA"/>
</dbReference>
<evidence type="ECO:0000256" key="1">
    <source>
        <dbReference type="ARBA" id="ARBA00004429"/>
    </source>
</evidence>
<evidence type="ECO:0000256" key="5">
    <source>
        <dbReference type="ARBA" id="ARBA00022692"/>
    </source>
</evidence>
<evidence type="ECO:0000256" key="8">
    <source>
        <dbReference type="ARBA" id="ARBA00038436"/>
    </source>
</evidence>
<evidence type="ECO:0000256" key="7">
    <source>
        <dbReference type="ARBA" id="ARBA00023136"/>
    </source>
</evidence>
<dbReference type="RefSeq" id="WP_207598595.1">
    <property type="nucleotide sequence ID" value="NZ_JAFNJU010000002.1"/>
</dbReference>
<dbReference type="GO" id="GO:0005886">
    <property type="term" value="C:plasma membrane"/>
    <property type="evidence" value="ECO:0007669"/>
    <property type="project" value="UniProtKB-SubCell"/>
</dbReference>
<dbReference type="GO" id="GO:0022857">
    <property type="term" value="F:transmembrane transporter activity"/>
    <property type="evidence" value="ECO:0007669"/>
    <property type="project" value="TreeGrafter"/>
</dbReference>
<evidence type="ECO:0000256" key="2">
    <source>
        <dbReference type="ARBA" id="ARBA00022448"/>
    </source>
</evidence>
<evidence type="ECO:0000256" key="3">
    <source>
        <dbReference type="ARBA" id="ARBA00022475"/>
    </source>
</evidence>
<dbReference type="InterPro" id="IPR007387">
    <property type="entry name" value="TRAP_DctQ"/>
</dbReference>
<feature type="transmembrane region" description="Helical" evidence="9">
    <location>
        <begin position="127"/>
        <end position="145"/>
    </location>
</feature>
<evidence type="ECO:0000256" key="9">
    <source>
        <dbReference type="SAM" id="Phobius"/>
    </source>
</evidence>
<protein>
    <submittedName>
        <fullName evidence="11">TRAP transporter small permease</fullName>
    </submittedName>
</protein>
<dbReference type="InterPro" id="IPR055348">
    <property type="entry name" value="DctQ"/>
</dbReference>
<name>A0A939KIE8_9CLOT</name>
<feature type="transmembrane region" description="Helical" evidence="9">
    <location>
        <begin position="86"/>
        <end position="107"/>
    </location>
</feature>
<keyword evidence="5 9" id="KW-0812">Transmembrane</keyword>